<dbReference type="SMART" id="SM00355">
    <property type="entry name" value="ZnF_C2H2"/>
    <property type="match status" value="25"/>
</dbReference>
<keyword evidence="1" id="KW-0479">Metal-binding</keyword>
<dbReference type="GO" id="GO:0045944">
    <property type="term" value="P:positive regulation of transcription by RNA polymerase II"/>
    <property type="evidence" value="ECO:0007669"/>
    <property type="project" value="TreeGrafter"/>
</dbReference>
<evidence type="ECO:0000256" key="3">
    <source>
        <dbReference type="ARBA" id="ARBA00022771"/>
    </source>
</evidence>
<evidence type="ECO:0000313" key="7">
    <source>
        <dbReference type="EMBL" id="VEN52844.1"/>
    </source>
</evidence>
<dbReference type="GO" id="GO:0005634">
    <property type="term" value="C:nucleus"/>
    <property type="evidence" value="ECO:0007669"/>
    <property type="project" value="TreeGrafter"/>
</dbReference>
<organism evidence="7 8">
    <name type="scientific">Callosobruchus maculatus</name>
    <name type="common">Southern cowpea weevil</name>
    <name type="synonym">Pulse bruchid</name>
    <dbReference type="NCBI Taxonomy" id="64391"/>
    <lineage>
        <taxon>Eukaryota</taxon>
        <taxon>Metazoa</taxon>
        <taxon>Ecdysozoa</taxon>
        <taxon>Arthropoda</taxon>
        <taxon>Hexapoda</taxon>
        <taxon>Insecta</taxon>
        <taxon>Pterygota</taxon>
        <taxon>Neoptera</taxon>
        <taxon>Endopterygota</taxon>
        <taxon>Coleoptera</taxon>
        <taxon>Polyphaga</taxon>
        <taxon>Cucujiformia</taxon>
        <taxon>Chrysomeloidea</taxon>
        <taxon>Chrysomelidae</taxon>
        <taxon>Bruchinae</taxon>
        <taxon>Bruchini</taxon>
        <taxon>Callosobruchus</taxon>
    </lineage>
</organism>
<keyword evidence="8" id="KW-1185">Reference proteome</keyword>
<proteinExistence type="predicted"/>
<dbReference type="EMBL" id="CAACVG010009314">
    <property type="protein sequence ID" value="VEN52844.1"/>
    <property type="molecule type" value="Genomic_DNA"/>
</dbReference>
<keyword evidence="3 5" id="KW-0863">Zinc-finger</keyword>
<feature type="domain" description="C2H2-type" evidence="6">
    <location>
        <begin position="258"/>
        <end position="286"/>
    </location>
</feature>
<reference evidence="7 8" key="1">
    <citation type="submission" date="2019-01" db="EMBL/GenBank/DDBJ databases">
        <authorList>
            <person name="Sayadi A."/>
        </authorList>
    </citation>
    <scope>NUCLEOTIDE SEQUENCE [LARGE SCALE GENOMIC DNA]</scope>
</reference>
<dbReference type="GO" id="GO:0008270">
    <property type="term" value="F:zinc ion binding"/>
    <property type="evidence" value="ECO:0007669"/>
    <property type="project" value="UniProtKB-KW"/>
</dbReference>
<dbReference type="Gene3D" id="3.30.160.60">
    <property type="entry name" value="Classic Zinc Finger"/>
    <property type="match status" value="11"/>
</dbReference>
<dbReference type="PROSITE" id="PS00028">
    <property type="entry name" value="ZINC_FINGER_C2H2_1"/>
    <property type="match status" value="9"/>
</dbReference>
<evidence type="ECO:0000259" key="6">
    <source>
        <dbReference type="PROSITE" id="PS50157"/>
    </source>
</evidence>
<evidence type="ECO:0000256" key="5">
    <source>
        <dbReference type="PROSITE-ProRule" id="PRU00042"/>
    </source>
</evidence>
<protein>
    <recommendedName>
        <fullName evidence="6">C2H2-type domain-containing protein</fullName>
    </recommendedName>
</protein>
<evidence type="ECO:0000256" key="2">
    <source>
        <dbReference type="ARBA" id="ARBA00022737"/>
    </source>
</evidence>
<dbReference type="PANTHER" id="PTHR24403:SF67">
    <property type="entry name" value="FI01116P-RELATED"/>
    <property type="match status" value="1"/>
</dbReference>
<keyword evidence="2" id="KW-0677">Repeat</keyword>
<dbReference type="PANTHER" id="PTHR24403">
    <property type="entry name" value="ZINC FINGER PROTEIN"/>
    <property type="match status" value="1"/>
</dbReference>
<dbReference type="InterPro" id="IPR050688">
    <property type="entry name" value="Zinc_finger/UBP_domain"/>
</dbReference>
<keyword evidence="4" id="KW-0862">Zinc</keyword>
<dbReference type="InterPro" id="IPR013087">
    <property type="entry name" value="Znf_C2H2_type"/>
</dbReference>
<dbReference type="AlphaFoldDB" id="A0A653D0G4"/>
<sequence>MHPHLIASVSRKIYECTHCTYKTIMKHHLTRHMSQHYKTADSHKLSIFNILMELCDTTTVNIVQQITMQNEMLAVEEAMKIEVGEVKINTETAELESELSGIEQTRGPTIKCADTDETAINRSKEGHIVENWRNEFEIDNTKVKLEEDVNCEETKIEVEEVIVKHENDDLKDGNGEIAQNRIKKEQVVKDWKNDLKMQDSKVKLEEDVNYEELKIESEELIIKNENVDLNHANGEIDVNRSLEMTTVQNQHLKTKDQWTCTHCNTVFKHKLTMDDHIVRMHPNLSPDLIASGSSKLHDCTLCTYKATVKSCLDEHVSQHHKTEDSYKLKSDEGRVVKDWKNKLEMQDIKVKLEEDVNCKELKIEVEELIIKQENDYLKDANREIAVNRSLEIPSEQNQHLKTENKLRCVQCDAVFTRKSTLNGHIVRMHPHLIASVSSKIHECTHCTYKTTIKNHMDKHMPQHYKTADGYNSTETADTPKFNTCIHCNATLKSKRSLDDHMLRKHPDSIGSISTQMYECTHCAFKTVKKADFARHKLKHPETADTSKFSTCIHCNTTFKSKRSLNEHTLRKHSHSIGSISTEIHECTHCAFITVMKSHLTRHMSKHPETADTSKFSTCIHCNVTFKRKQSLDDHTLKKHPDSIASISSKVYECMHCAYKTVMKASFDYHNVSKHHETADISKFSTCIHCNTTFRSKLYLDDHTVRKHPDSIGSVSTKMYECTHCTFKTVKKTDFVRHKLKHPETADTSKFSTCIHCNAALKSKRGLDEHTLRKHPDSIGSISTKIQECTHCAFKSVTKYQLSLHMLKHHPETADSYKFSTCAYCNAAFTNEQTLDEHTTKKHPDSFRTISTKIYECTYCAFKTVQKAAFAGHKLKHPETAGFKLSTCVHCNITFKRKRSLDGHMLRKHPDSIGSISTKIYACMHCAYKTIKKVDFDYHNMSKHPEPADTSNLDEHKIHRCAYCIYQTIFKSEFARHMLKHPETADSYKLSRCAHCNATFKRKKTLDGHILREHPDSIGSISTKIHECTHCAFKTLRKHTLALHMLEHPETADSYKLSICAHCNATFKSKRSLDDHTLRKHPDSIGSISTKIYACMHCAYKTVKKADFDCHNMSRHPETADTLNLDEHKIHRCAYCTYQTIFMSKFVRHMLKHPETKDTSKFST</sequence>
<dbReference type="OrthoDB" id="3561125at2759"/>
<evidence type="ECO:0000256" key="1">
    <source>
        <dbReference type="ARBA" id="ARBA00022723"/>
    </source>
</evidence>
<feature type="domain" description="C2H2-type" evidence="6">
    <location>
        <begin position="406"/>
        <end position="429"/>
    </location>
</feature>
<evidence type="ECO:0000256" key="4">
    <source>
        <dbReference type="ARBA" id="ARBA00022833"/>
    </source>
</evidence>
<gene>
    <name evidence="7" type="ORF">CALMAC_LOCUS12842</name>
</gene>
<dbReference type="PROSITE" id="PS50157">
    <property type="entry name" value="ZINC_FINGER_C2H2_2"/>
    <property type="match status" value="2"/>
</dbReference>
<evidence type="ECO:0000313" key="8">
    <source>
        <dbReference type="Proteomes" id="UP000410492"/>
    </source>
</evidence>
<accession>A0A653D0G4</accession>
<name>A0A653D0G4_CALMS</name>
<dbReference type="Proteomes" id="UP000410492">
    <property type="component" value="Unassembled WGS sequence"/>
</dbReference>